<dbReference type="PANTHER" id="PTHR30348:SF13">
    <property type="entry name" value="UPF0759 PROTEIN YUNF"/>
    <property type="match status" value="1"/>
</dbReference>
<dbReference type="Pfam" id="PF01904">
    <property type="entry name" value="DUF72"/>
    <property type="match status" value="1"/>
</dbReference>
<dbReference type="AlphaFoldDB" id="A0A1E3G2G5"/>
<gene>
    <name evidence="1" type="ORF">A4H02_05450</name>
</gene>
<evidence type="ECO:0000313" key="2">
    <source>
        <dbReference type="Proteomes" id="UP000094570"/>
    </source>
</evidence>
<accession>A0A1E3G2G5</accession>
<evidence type="ECO:0000313" key="1">
    <source>
        <dbReference type="EMBL" id="ODN30474.1"/>
    </source>
</evidence>
<dbReference type="PANTHER" id="PTHR30348">
    <property type="entry name" value="UNCHARACTERIZED PROTEIN YECE"/>
    <property type="match status" value="1"/>
</dbReference>
<organism evidence="1 2">
    <name type="scientific">Fervidobacterium thailandense</name>
    <dbReference type="NCBI Taxonomy" id="1008305"/>
    <lineage>
        <taxon>Bacteria</taxon>
        <taxon>Thermotogati</taxon>
        <taxon>Thermotogota</taxon>
        <taxon>Thermotogae</taxon>
        <taxon>Thermotogales</taxon>
        <taxon>Fervidobacteriaceae</taxon>
        <taxon>Fervidobacterium</taxon>
    </lineage>
</organism>
<proteinExistence type="predicted"/>
<comment type="caution">
    <text evidence="1">The sequence shown here is derived from an EMBL/GenBank/DDBJ whole genome shotgun (WGS) entry which is preliminary data.</text>
</comment>
<evidence type="ECO:0008006" key="3">
    <source>
        <dbReference type="Google" id="ProtNLM"/>
    </source>
</evidence>
<dbReference type="OrthoDB" id="9780310at2"/>
<name>A0A1E3G2G5_9BACT</name>
<dbReference type="RefSeq" id="WP_069293156.1">
    <property type="nucleotide sequence ID" value="NZ_CP140110.1"/>
</dbReference>
<dbReference type="Proteomes" id="UP000094570">
    <property type="component" value="Unassembled WGS sequence"/>
</dbReference>
<dbReference type="Gene3D" id="3.20.20.410">
    <property type="entry name" value="Protein of unknown function UPF0759"/>
    <property type="match status" value="1"/>
</dbReference>
<dbReference type="EMBL" id="LWAF01000006">
    <property type="protein sequence ID" value="ODN30474.1"/>
    <property type="molecule type" value="Genomic_DNA"/>
</dbReference>
<dbReference type="InterPro" id="IPR036520">
    <property type="entry name" value="UPF0759_sf"/>
</dbReference>
<dbReference type="SUPFAM" id="SSF117396">
    <property type="entry name" value="TM1631-like"/>
    <property type="match status" value="1"/>
</dbReference>
<sequence length="255" mass="30267">MWYIGTSGFSFEDWIGTVYPSDTRREEMFTYYCQVYKFNAVELNFTFYQMPSWKTILRLLRKSLPGFKFSVKVHGSITHEGNLDNISPFLENTKILAEEGKMIGYLAQFPYSFKKSPENEEFLFRLAERISPLFVEFRHDSWVEFCEKHSEQFSFVAVDLPKIANLFPFLVFNKGTVYVRFHGRNKNWFQADEKTRYDYDYSENELTEFVSVLNVPWIQTRYVFFNNCYRGQALRNALKFREMVGGSRAGDLFSI</sequence>
<reference evidence="2" key="1">
    <citation type="submission" date="2016-04" db="EMBL/GenBank/DDBJ databases">
        <title>The genome sequence project of a novel Fervidobacterium isolate from a hot spring in Thailand.</title>
        <authorList>
            <person name="Gonzalez J.M."/>
            <person name="Cuecas A."/>
            <person name="Kanoksilapatham W."/>
        </authorList>
    </citation>
    <scope>NUCLEOTIDE SEQUENCE [LARGE SCALE GENOMIC DNA]</scope>
    <source>
        <strain evidence="2">FC2004</strain>
    </source>
</reference>
<dbReference type="InterPro" id="IPR002763">
    <property type="entry name" value="DUF72"/>
</dbReference>
<keyword evidence="2" id="KW-1185">Reference proteome</keyword>
<protein>
    <recommendedName>
        <fullName evidence="3">DUF72 domain-containing protein</fullName>
    </recommendedName>
</protein>
<dbReference type="STRING" id="1008305.A4H02_05450"/>